<protein>
    <submittedName>
        <fullName evidence="1">Uncharacterized protein</fullName>
    </submittedName>
</protein>
<evidence type="ECO:0000313" key="2">
    <source>
        <dbReference type="Proteomes" id="UP001552299"/>
    </source>
</evidence>
<evidence type="ECO:0000313" key="1">
    <source>
        <dbReference type="EMBL" id="KAL0907829.1"/>
    </source>
</evidence>
<accession>A0ABD0U5W5</accession>
<reference evidence="1 2" key="1">
    <citation type="journal article" date="2024" name="Plant Biotechnol. J.">
        <title>Dendrobium thyrsiflorum genome and its molecular insights into genes involved in important horticultural traits.</title>
        <authorList>
            <person name="Chen B."/>
            <person name="Wang J.Y."/>
            <person name="Zheng P.J."/>
            <person name="Li K.L."/>
            <person name="Liang Y.M."/>
            <person name="Chen X.F."/>
            <person name="Zhang C."/>
            <person name="Zhao X."/>
            <person name="He X."/>
            <person name="Zhang G.Q."/>
            <person name="Liu Z.J."/>
            <person name="Xu Q."/>
        </authorList>
    </citation>
    <scope>NUCLEOTIDE SEQUENCE [LARGE SCALE GENOMIC DNA]</scope>
    <source>
        <strain evidence="1">GZMU011</strain>
    </source>
</reference>
<gene>
    <name evidence="1" type="ORF">M5K25_022271</name>
</gene>
<sequence>MHIFSKRGGKGTRCGAYDEAGKPPFSVPEGPCTPFPGVVGLKIFGHGVTRHLPCTFFSNVAGGPVSRRRGTCPLTGGFAAKWHRRINGYDSGPSEPGDSPPNGITILWLWPAPVCSPMALNP</sequence>
<dbReference type="Proteomes" id="UP001552299">
    <property type="component" value="Unassembled WGS sequence"/>
</dbReference>
<name>A0ABD0U5W5_DENTH</name>
<dbReference type="AlphaFoldDB" id="A0ABD0U5W5"/>
<keyword evidence="2" id="KW-1185">Reference proteome</keyword>
<proteinExistence type="predicted"/>
<dbReference type="EMBL" id="JANQDX010000017">
    <property type="protein sequence ID" value="KAL0907829.1"/>
    <property type="molecule type" value="Genomic_DNA"/>
</dbReference>
<organism evidence="1 2">
    <name type="scientific">Dendrobium thyrsiflorum</name>
    <name type="common">Pinecone-like raceme dendrobium</name>
    <name type="synonym">Orchid</name>
    <dbReference type="NCBI Taxonomy" id="117978"/>
    <lineage>
        <taxon>Eukaryota</taxon>
        <taxon>Viridiplantae</taxon>
        <taxon>Streptophyta</taxon>
        <taxon>Embryophyta</taxon>
        <taxon>Tracheophyta</taxon>
        <taxon>Spermatophyta</taxon>
        <taxon>Magnoliopsida</taxon>
        <taxon>Liliopsida</taxon>
        <taxon>Asparagales</taxon>
        <taxon>Orchidaceae</taxon>
        <taxon>Epidendroideae</taxon>
        <taxon>Malaxideae</taxon>
        <taxon>Dendrobiinae</taxon>
        <taxon>Dendrobium</taxon>
    </lineage>
</organism>
<comment type="caution">
    <text evidence="1">The sequence shown here is derived from an EMBL/GenBank/DDBJ whole genome shotgun (WGS) entry which is preliminary data.</text>
</comment>